<evidence type="ECO:0000256" key="7">
    <source>
        <dbReference type="ARBA" id="ARBA00023180"/>
    </source>
</evidence>
<dbReference type="SUPFAM" id="SSF48726">
    <property type="entry name" value="Immunoglobulin"/>
    <property type="match status" value="2"/>
</dbReference>
<dbReference type="GO" id="GO:0050863">
    <property type="term" value="P:regulation of T cell activation"/>
    <property type="evidence" value="ECO:0007669"/>
    <property type="project" value="UniProtKB-ARBA"/>
</dbReference>
<dbReference type="EMBL" id="AAQR03172547">
    <property type="status" value="NOT_ANNOTATED_CDS"/>
    <property type="molecule type" value="Genomic_DNA"/>
</dbReference>
<dbReference type="EMBL" id="AAQR03172546">
    <property type="status" value="NOT_ANNOTATED_CDS"/>
    <property type="molecule type" value="Genomic_DNA"/>
</dbReference>
<keyword evidence="3 11" id="KW-0732">Signal</keyword>
<dbReference type="PROSITE" id="PS50835">
    <property type="entry name" value="IG_LIKE"/>
    <property type="match status" value="2"/>
</dbReference>
<dbReference type="Ensembl" id="ENSOGAT00000029004.1">
    <property type="protein sequence ID" value="ENSOGAP00000017492.1"/>
    <property type="gene ID" value="ENSOGAG00000028761.1"/>
</dbReference>
<evidence type="ECO:0000256" key="4">
    <source>
        <dbReference type="ARBA" id="ARBA00022989"/>
    </source>
</evidence>
<name>H0XN01_OTOGA</name>
<dbReference type="Pfam" id="PF07686">
    <property type="entry name" value="V-set"/>
    <property type="match status" value="1"/>
</dbReference>
<proteinExistence type="inferred from homology"/>
<keyword evidence="14" id="KW-1185">Reference proteome</keyword>
<dbReference type="InterPro" id="IPR013106">
    <property type="entry name" value="Ig_V-set"/>
</dbReference>
<keyword evidence="5 10" id="KW-0472">Membrane</keyword>
<evidence type="ECO:0000256" key="10">
    <source>
        <dbReference type="SAM" id="Phobius"/>
    </source>
</evidence>
<keyword evidence="2 10" id="KW-0812">Transmembrane</keyword>
<dbReference type="Pfam" id="PF22705">
    <property type="entry name" value="C2-set_3"/>
    <property type="match status" value="1"/>
</dbReference>
<keyword evidence="8" id="KW-0393">Immunoglobulin domain</keyword>
<dbReference type="SMART" id="SM00409">
    <property type="entry name" value="IG"/>
    <property type="match status" value="1"/>
</dbReference>
<dbReference type="GO" id="GO:0009897">
    <property type="term" value="C:external side of plasma membrane"/>
    <property type="evidence" value="ECO:0007669"/>
    <property type="project" value="TreeGrafter"/>
</dbReference>
<accession>H0XN01</accession>
<evidence type="ECO:0000313" key="14">
    <source>
        <dbReference type="Proteomes" id="UP000005225"/>
    </source>
</evidence>
<dbReference type="InterPro" id="IPR050504">
    <property type="entry name" value="IgSF_BTN/MOG"/>
</dbReference>
<evidence type="ECO:0000256" key="11">
    <source>
        <dbReference type="SAM" id="SignalP"/>
    </source>
</evidence>
<dbReference type="InterPro" id="IPR003599">
    <property type="entry name" value="Ig_sub"/>
</dbReference>
<dbReference type="GO" id="GO:1903037">
    <property type="term" value="P:regulation of leukocyte cell-cell adhesion"/>
    <property type="evidence" value="ECO:0007669"/>
    <property type="project" value="UniProtKB-ARBA"/>
</dbReference>
<evidence type="ECO:0000256" key="5">
    <source>
        <dbReference type="ARBA" id="ARBA00023136"/>
    </source>
</evidence>
<protein>
    <recommendedName>
        <fullName evidence="12">Ig-like domain-containing protein</fullName>
    </recommendedName>
</protein>
<dbReference type="CDD" id="cd05713">
    <property type="entry name" value="IgV_MOG_like"/>
    <property type="match status" value="1"/>
</dbReference>
<dbReference type="PANTHER" id="PTHR24100">
    <property type="entry name" value="BUTYROPHILIN"/>
    <property type="match status" value="1"/>
</dbReference>
<comment type="subcellular location">
    <subcellularLocation>
        <location evidence="1">Membrane</location>
    </subcellularLocation>
</comment>
<evidence type="ECO:0000256" key="2">
    <source>
        <dbReference type="ARBA" id="ARBA00022692"/>
    </source>
</evidence>
<dbReference type="EMBL" id="AAQR03172545">
    <property type="status" value="NOT_ANNOTATED_CDS"/>
    <property type="molecule type" value="Genomic_DNA"/>
</dbReference>
<keyword evidence="6" id="KW-1015">Disulfide bond</keyword>
<reference evidence="13" key="2">
    <citation type="submission" date="2025-08" db="UniProtKB">
        <authorList>
            <consortium name="Ensembl"/>
        </authorList>
    </citation>
    <scope>IDENTIFICATION</scope>
</reference>
<feature type="transmembrane region" description="Helical" evidence="10">
    <location>
        <begin position="326"/>
        <end position="346"/>
    </location>
</feature>
<keyword evidence="7" id="KW-0325">Glycoprotein</keyword>
<comment type="similarity">
    <text evidence="9">Belongs to the SKINT family.</text>
</comment>
<evidence type="ECO:0000256" key="3">
    <source>
        <dbReference type="ARBA" id="ARBA00022729"/>
    </source>
</evidence>
<dbReference type="FunFam" id="2.60.40.10:FF:000088">
    <property type="entry name" value="Butyrophilin subfamily 1 member A1"/>
    <property type="match status" value="1"/>
</dbReference>
<feature type="domain" description="Ig-like" evidence="12">
    <location>
        <begin position="161"/>
        <end position="233"/>
    </location>
</feature>
<dbReference type="InterPro" id="IPR013783">
    <property type="entry name" value="Ig-like_fold"/>
</dbReference>
<feature type="chain" id="PRO_5003545904" description="Ig-like domain-containing protein" evidence="11">
    <location>
        <begin position="27"/>
        <end position="362"/>
    </location>
</feature>
<feature type="transmembrane region" description="Helical" evidence="10">
    <location>
        <begin position="244"/>
        <end position="262"/>
    </location>
</feature>
<dbReference type="InterPro" id="IPR007110">
    <property type="entry name" value="Ig-like_dom"/>
</dbReference>
<evidence type="ECO:0000256" key="8">
    <source>
        <dbReference type="ARBA" id="ARBA00023319"/>
    </source>
</evidence>
<dbReference type="GO" id="GO:0005102">
    <property type="term" value="F:signaling receptor binding"/>
    <property type="evidence" value="ECO:0007669"/>
    <property type="project" value="TreeGrafter"/>
</dbReference>
<feature type="domain" description="Ig-like" evidence="12">
    <location>
        <begin position="23"/>
        <end position="141"/>
    </location>
</feature>
<dbReference type="EMBL" id="AAQR03172544">
    <property type="status" value="NOT_ANNOTATED_CDS"/>
    <property type="molecule type" value="Genomic_DNA"/>
</dbReference>
<dbReference type="FunFam" id="2.60.40.10:FF:000142">
    <property type="entry name" value="V-set domain-containing T-cell activation inhibitor 1"/>
    <property type="match status" value="1"/>
</dbReference>
<reference evidence="13" key="3">
    <citation type="submission" date="2025-09" db="UniProtKB">
        <authorList>
            <consortium name="Ensembl"/>
        </authorList>
    </citation>
    <scope>IDENTIFICATION</scope>
</reference>
<dbReference type="InParanoid" id="H0XN01"/>
<dbReference type="GO" id="GO:0050852">
    <property type="term" value="P:T cell receptor signaling pathway"/>
    <property type="evidence" value="ECO:0007669"/>
    <property type="project" value="TreeGrafter"/>
</dbReference>
<evidence type="ECO:0000256" key="6">
    <source>
        <dbReference type="ARBA" id="ARBA00023157"/>
    </source>
</evidence>
<dbReference type="PANTHER" id="PTHR24100:SF102">
    <property type="entry name" value="SELECTION AND UPKEEP OF INTRAEPITHELIAL T-CELLS PROTEIN 2-RELATED"/>
    <property type="match status" value="1"/>
</dbReference>
<dbReference type="InterPro" id="IPR053896">
    <property type="entry name" value="BTN3A2-like_Ig-C"/>
</dbReference>
<dbReference type="GO" id="GO:0042110">
    <property type="term" value="P:T cell activation"/>
    <property type="evidence" value="ECO:0007669"/>
    <property type="project" value="UniProtKB-ARBA"/>
</dbReference>
<feature type="signal peptide" evidence="11">
    <location>
        <begin position="1"/>
        <end position="26"/>
    </location>
</feature>
<dbReference type="AlphaFoldDB" id="H0XN01"/>
<dbReference type="STRING" id="30611.ENSOGAP00000017492"/>
<evidence type="ECO:0000256" key="9">
    <source>
        <dbReference type="ARBA" id="ARBA00038221"/>
    </source>
</evidence>
<dbReference type="InterPro" id="IPR036179">
    <property type="entry name" value="Ig-like_dom_sf"/>
</dbReference>
<dbReference type="Gene3D" id="2.60.40.10">
    <property type="entry name" value="Immunoglobulins"/>
    <property type="match status" value="2"/>
</dbReference>
<dbReference type="Proteomes" id="UP000005225">
    <property type="component" value="Unassembled WGS sequence"/>
</dbReference>
<evidence type="ECO:0000256" key="1">
    <source>
        <dbReference type="ARBA" id="ARBA00004370"/>
    </source>
</evidence>
<feature type="transmembrane region" description="Helical" evidence="10">
    <location>
        <begin position="282"/>
        <end position="303"/>
    </location>
</feature>
<dbReference type="EMBL" id="AAQR03172543">
    <property type="status" value="NOT_ANNOTATED_CDS"/>
    <property type="molecule type" value="Genomic_DNA"/>
</dbReference>
<dbReference type="GO" id="GO:0001817">
    <property type="term" value="P:regulation of cytokine production"/>
    <property type="evidence" value="ECO:0007669"/>
    <property type="project" value="TreeGrafter"/>
</dbReference>
<dbReference type="HOGENOM" id="CLU_013137_8_7_1"/>
<reference evidence="14" key="1">
    <citation type="submission" date="2011-03" db="EMBL/GenBank/DDBJ databases">
        <title>Version 3 of the genome sequence of Otolemur garnettii (Bushbaby).</title>
        <authorList>
            <consortium name="The Broad Institute Genome Sequencing Platform"/>
            <person name="Di Palma F."/>
            <person name="Johnson J."/>
            <person name="Lander E.S."/>
            <person name="Lindblad-Toh K."/>
            <person name="Jaffe D.B."/>
            <person name="Gnerre S."/>
            <person name="MacCallum I."/>
            <person name="Przybylski D."/>
            <person name="Ribeiro F.J."/>
            <person name="Burton J.N."/>
            <person name="Walker B.J."/>
            <person name="Sharpe T."/>
            <person name="Hall G."/>
        </authorList>
    </citation>
    <scope>NUCLEOTIDE SEQUENCE [LARGE SCALE GENOMIC DNA]</scope>
</reference>
<keyword evidence="4 10" id="KW-1133">Transmembrane helix</keyword>
<evidence type="ECO:0000259" key="12">
    <source>
        <dbReference type="PROSITE" id="PS50835"/>
    </source>
</evidence>
<sequence>METTGLPFPSLLALVYLLQMVTPSSEQFTVSGLARPVLASLGENVDLSCQLSPPQSAQHMEVRWFRNRYTQPVHLYENGKDMQGETISQYVERTVLLTEAIGEGKVILRILNVSVDDDGQYHCLFKDGDFYEEAITEVQVTATSLEIQILMHPPNIKGLMVECKSEGWYPQPQMEWRDSRGEIILPISRNHSRDRNKLFNVKMSLLLTGSSQENVTCYLRNPVTGQEERTSIVLSDKLFPGKNIWILILFVMMAVLLFFIMVPSIELHFRQNCNLKDWKSPLIVGLGIVFPSVGVIVGVVVSLHKKERVPVSDPQFQLDTLWLEDMSVILCMLLIFITMLISFIYFRLRAALQSNHVHFPAN</sequence>
<organism evidence="13 14">
    <name type="scientific">Otolemur garnettii</name>
    <name type="common">Small-eared galago</name>
    <name type="synonym">Garnett's greater bushbaby</name>
    <dbReference type="NCBI Taxonomy" id="30611"/>
    <lineage>
        <taxon>Eukaryota</taxon>
        <taxon>Metazoa</taxon>
        <taxon>Chordata</taxon>
        <taxon>Craniata</taxon>
        <taxon>Vertebrata</taxon>
        <taxon>Euteleostomi</taxon>
        <taxon>Mammalia</taxon>
        <taxon>Eutheria</taxon>
        <taxon>Euarchontoglires</taxon>
        <taxon>Primates</taxon>
        <taxon>Strepsirrhini</taxon>
        <taxon>Lorisiformes</taxon>
        <taxon>Galagidae</taxon>
        <taxon>Otolemur</taxon>
    </lineage>
</organism>
<dbReference type="eggNOG" id="ENOG502SEQH">
    <property type="taxonomic scope" value="Eukaryota"/>
</dbReference>
<evidence type="ECO:0000313" key="13">
    <source>
        <dbReference type="Ensembl" id="ENSOGAP00000017492.1"/>
    </source>
</evidence>
<dbReference type="GeneTree" id="ENSGT00940000162562"/>
<dbReference type="OMA" id="WNSIWIL"/>